<evidence type="ECO:0000313" key="2">
    <source>
        <dbReference type="Proteomes" id="UP000836387"/>
    </source>
</evidence>
<accession>A0ACA9U4L1</accession>
<keyword evidence="2" id="KW-1185">Reference proteome</keyword>
<dbReference type="EMBL" id="CADEHS020000014">
    <property type="protein sequence ID" value="CAG9948083.1"/>
    <property type="molecule type" value="Genomic_DNA"/>
</dbReference>
<evidence type="ECO:0000313" key="1">
    <source>
        <dbReference type="EMBL" id="CAG9948083.1"/>
    </source>
</evidence>
<dbReference type="Proteomes" id="UP000836387">
    <property type="component" value="Unassembled WGS sequence"/>
</dbReference>
<organism evidence="1 2">
    <name type="scientific">Clonostachys rosea f. rosea IK726</name>
    <dbReference type="NCBI Taxonomy" id="1349383"/>
    <lineage>
        <taxon>Eukaryota</taxon>
        <taxon>Fungi</taxon>
        <taxon>Dikarya</taxon>
        <taxon>Ascomycota</taxon>
        <taxon>Pezizomycotina</taxon>
        <taxon>Sordariomycetes</taxon>
        <taxon>Hypocreomycetidae</taxon>
        <taxon>Hypocreales</taxon>
        <taxon>Bionectriaceae</taxon>
        <taxon>Clonostachys</taxon>
    </lineage>
</organism>
<protein>
    <submittedName>
        <fullName evidence="1">Uncharacterized protein</fullName>
    </submittedName>
</protein>
<name>A0ACA9U4L1_BIOOC</name>
<gene>
    <name evidence="1" type="ORF">CRV2_00013623</name>
</gene>
<comment type="caution">
    <text evidence="1">The sequence shown here is derived from an EMBL/GenBank/DDBJ whole genome shotgun (WGS) entry which is preliminary data.</text>
</comment>
<reference evidence="1" key="1">
    <citation type="submission" date="2020-04" db="EMBL/GenBank/DDBJ databases">
        <authorList>
            <person name="Broberg M."/>
        </authorList>
    </citation>
    <scope>NUCLEOTIDE SEQUENCE</scope>
</reference>
<reference evidence="1" key="2">
    <citation type="submission" date="2021-10" db="EMBL/GenBank/DDBJ databases">
        <authorList>
            <person name="Piombo E."/>
        </authorList>
    </citation>
    <scope>NUCLEOTIDE SEQUENCE</scope>
</reference>
<sequence>MVALFTSHNGHGNTGDANSEEDLDSRDIECDKRGRIWAIRQCLHGLLTPIDVVQNLRLPGTVVMALPKPRAQQAHVPPAAAQNTQREFAAPVQLGDFR</sequence>
<proteinExistence type="predicted"/>